<proteinExistence type="predicted"/>
<accession>A0A9J6A708</accession>
<dbReference type="OrthoDB" id="1212413at2759"/>
<keyword evidence="2" id="KW-1185">Reference proteome</keyword>
<evidence type="ECO:0000313" key="1">
    <source>
        <dbReference type="EMBL" id="KAG5620373.1"/>
    </source>
</evidence>
<dbReference type="Proteomes" id="UP000824120">
    <property type="component" value="Chromosome 2"/>
</dbReference>
<gene>
    <name evidence="1" type="ORF">H5410_005591</name>
</gene>
<dbReference type="AlphaFoldDB" id="A0A9J6A708"/>
<comment type="caution">
    <text evidence="1">The sequence shown here is derived from an EMBL/GenBank/DDBJ whole genome shotgun (WGS) entry which is preliminary data.</text>
</comment>
<sequence length="187" mass="21735">MSNQDQFSSNSESLLIEKSRQKKAKIETKHEEIYMISKLPYTLIIQILSLLSKCEYDRSDSSTVHKFISLTNNVLPLHISCFTIKKLSLNFVFRYDDGLSYFPIIENWFEHAVNKKLEDLRLNICYTVDPSVHDQPYSLPKFLCSSSSIINLNCKNCRILEDCVLNWTSLKNLMMEICFSGMNTLNK</sequence>
<reference evidence="1 2" key="1">
    <citation type="submission" date="2020-09" db="EMBL/GenBank/DDBJ databases">
        <title>De no assembly of potato wild relative species, Solanum commersonii.</title>
        <authorList>
            <person name="Cho K."/>
        </authorList>
    </citation>
    <scope>NUCLEOTIDE SEQUENCE [LARGE SCALE GENOMIC DNA]</scope>
    <source>
        <strain evidence="1">LZ3.2</strain>
        <tissue evidence="1">Leaf</tissue>
    </source>
</reference>
<organism evidence="1 2">
    <name type="scientific">Solanum commersonii</name>
    <name type="common">Commerson's wild potato</name>
    <name type="synonym">Commerson's nightshade</name>
    <dbReference type="NCBI Taxonomy" id="4109"/>
    <lineage>
        <taxon>Eukaryota</taxon>
        <taxon>Viridiplantae</taxon>
        <taxon>Streptophyta</taxon>
        <taxon>Embryophyta</taxon>
        <taxon>Tracheophyta</taxon>
        <taxon>Spermatophyta</taxon>
        <taxon>Magnoliopsida</taxon>
        <taxon>eudicotyledons</taxon>
        <taxon>Gunneridae</taxon>
        <taxon>Pentapetalae</taxon>
        <taxon>asterids</taxon>
        <taxon>lamiids</taxon>
        <taxon>Solanales</taxon>
        <taxon>Solanaceae</taxon>
        <taxon>Solanoideae</taxon>
        <taxon>Solaneae</taxon>
        <taxon>Solanum</taxon>
    </lineage>
</organism>
<dbReference type="EMBL" id="JACXVP010000002">
    <property type="protein sequence ID" value="KAG5620373.1"/>
    <property type="molecule type" value="Genomic_DNA"/>
</dbReference>
<protein>
    <submittedName>
        <fullName evidence="1">Uncharacterized protein</fullName>
    </submittedName>
</protein>
<name>A0A9J6A708_SOLCO</name>
<evidence type="ECO:0000313" key="2">
    <source>
        <dbReference type="Proteomes" id="UP000824120"/>
    </source>
</evidence>